<gene>
    <name evidence="4" type="ORF">IEQ34_016414</name>
</gene>
<reference evidence="4 5" key="1">
    <citation type="journal article" date="2021" name="Hortic Res">
        <title>Chromosome-scale assembly of the Dendrobium chrysotoxum genome enhances the understanding of orchid evolution.</title>
        <authorList>
            <person name="Zhang Y."/>
            <person name="Zhang G.Q."/>
            <person name="Zhang D."/>
            <person name="Liu X.D."/>
            <person name="Xu X.Y."/>
            <person name="Sun W.H."/>
            <person name="Yu X."/>
            <person name="Zhu X."/>
            <person name="Wang Z.W."/>
            <person name="Zhao X."/>
            <person name="Zhong W.Y."/>
            <person name="Chen H."/>
            <person name="Yin W.L."/>
            <person name="Huang T."/>
            <person name="Niu S.C."/>
            <person name="Liu Z.J."/>
        </authorList>
    </citation>
    <scope>NUCLEOTIDE SEQUENCE [LARGE SCALE GENOMIC DNA]</scope>
    <source>
        <strain evidence="4">Lindl</strain>
    </source>
</reference>
<evidence type="ECO:0000259" key="3">
    <source>
        <dbReference type="PROSITE" id="PS50157"/>
    </source>
</evidence>
<dbReference type="GO" id="GO:0008270">
    <property type="term" value="F:zinc ion binding"/>
    <property type="evidence" value="ECO:0007669"/>
    <property type="project" value="UniProtKB-KW"/>
</dbReference>
<dbReference type="PROSITE" id="PS50157">
    <property type="entry name" value="ZINC_FINGER_C2H2_2"/>
    <property type="match status" value="1"/>
</dbReference>
<organism evidence="4 5">
    <name type="scientific">Dendrobium chrysotoxum</name>
    <name type="common">Orchid</name>
    <dbReference type="NCBI Taxonomy" id="161865"/>
    <lineage>
        <taxon>Eukaryota</taxon>
        <taxon>Viridiplantae</taxon>
        <taxon>Streptophyta</taxon>
        <taxon>Embryophyta</taxon>
        <taxon>Tracheophyta</taxon>
        <taxon>Spermatophyta</taxon>
        <taxon>Magnoliopsida</taxon>
        <taxon>Liliopsida</taxon>
        <taxon>Asparagales</taxon>
        <taxon>Orchidaceae</taxon>
        <taxon>Epidendroideae</taxon>
        <taxon>Malaxideae</taxon>
        <taxon>Dendrobiinae</taxon>
        <taxon>Dendrobium</taxon>
    </lineage>
</organism>
<feature type="compositionally biased region" description="Low complexity" evidence="2">
    <location>
        <begin position="53"/>
        <end position="69"/>
    </location>
</feature>
<keyword evidence="5" id="KW-1185">Reference proteome</keyword>
<evidence type="ECO:0000313" key="5">
    <source>
        <dbReference type="Proteomes" id="UP000775213"/>
    </source>
</evidence>
<dbReference type="PANTHER" id="PTHR47593:SF8">
    <property type="entry name" value="OS12G0581900 PROTEIN"/>
    <property type="match status" value="1"/>
</dbReference>
<dbReference type="Gene3D" id="3.30.160.60">
    <property type="entry name" value="Classic Zinc Finger"/>
    <property type="match status" value="1"/>
</dbReference>
<dbReference type="PANTHER" id="PTHR47593">
    <property type="entry name" value="ZINC FINGER PROTEIN 4-LIKE"/>
    <property type="match status" value="1"/>
</dbReference>
<evidence type="ECO:0000313" key="4">
    <source>
        <dbReference type="EMBL" id="KAH0454490.1"/>
    </source>
</evidence>
<feature type="region of interest" description="Disordered" evidence="2">
    <location>
        <begin position="13"/>
        <end position="74"/>
    </location>
</feature>
<dbReference type="InterPro" id="IPR013087">
    <property type="entry name" value="Znf_C2H2_type"/>
</dbReference>
<feature type="compositionally biased region" description="Basic and acidic residues" evidence="2">
    <location>
        <begin position="33"/>
        <end position="52"/>
    </location>
</feature>
<proteinExistence type="predicted"/>
<dbReference type="InterPro" id="IPR053266">
    <property type="entry name" value="Zinc_finger_protein_7"/>
</dbReference>
<dbReference type="Proteomes" id="UP000775213">
    <property type="component" value="Unassembled WGS sequence"/>
</dbReference>
<feature type="domain" description="C2H2-type" evidence="3">
    <location>
        <begin position="80"/>
        <end position="107"/>
    </location>
</feature>
<keyword evidence="1" id="KW-0862">Zinc</keyword>
<dbReference type="InterPro" id="IPR036236">
    <property type="entry name" value="Znf_C2H2_sf"/>
</dbReference>
<sequence length="200" mass="22481">MIPLSRSSSCYFEEMTEKEKQERGISNSLKVELQGRDYADEETSDGKSRKWLDLTLGGSNSSTTGNSSDSHGKPSPLKVFSCNFCMRKFYSSQALGGHQNAHKRERGAAKRTYQSQMMMLDLPFAPSFLQSLRVQPHSVVNKPNREGVMPIAARCQDFSMTCTPFAFEEATNMAWPGSFHKSKFSKPPPELQKLDLNLKL</sequence>
<comment type="caution">
    <text evidence="4">The sequence shown here is derived from an EMBL/GenBank/DDBJ whole genome shotgun (WGS) entry which is preliminary data.</text>
</comment>
<name>A0AAV7GFG5_DENCH</name>
<dbReference type="SUPFAM" id="SSF57667">
    <property type="entry name" value="beta-beta-alpha zinc fingers"/>
    <property type="match status" value="1"/>
</dbReference>
<keyword evidence="1" id="KW-0863">Zinc-finger</keyword>
<evidence type="ECO:0000256" key="2">
    <source>
        <dbReference type="SAM" id="MobiDB-lite"/>
    </source>
</evidence>
<dbReference type="EMBL" id="JAGFBR010000015">
    <property type="protein sequence ID" value="KAH0454490.1"/>
    <property type="molecule type" value="Genomic_DNA"/>
</dbReference>
<evidence type="ECO:0000256" key="1">
    <source>
        <dbReference type="PROSITE-ProRule" id="PRU00042"/>
    </source>
</evidence>
<dbReference type="PROSITE" id="PS00028">
    <property type="entry name" value="ZINC_FINGER_C2H2_1"/>
    <property type="match status" value="1"/>
</dbReference>
<protein>
    <recommendedName>
        <fullName evidence="3">C2H2-type domain-containing protein</fullName>
    </recommendedName>
</protein>
<accession>A0AAV7GFG5</accession>
<dbReference type="AlphaFoldDB" id="A0AAV7GFG5"/>
<keyword evidence="1" id="KW-0479">Metal-binding</keyword>